<dbReference type="HOGENOM" id="CLU_3191388_0_0_1"/>
<evidence type="ECO:0000313" key="1">
    <source>
        <dbReference type="EMBL" id="EXK25668.1"/>
    </source>
</evidence>
<dbReference type="EMBL" id="JH659389">
    <property type="protein sequence ID" value="EXK25668.1"/>
    <property type="molecule type" value="Genomic_DNA"/>
</dbReference>
<proteinExistence type="predicted"/>
<dbReference type="VEuPathDB" id="FungiDB:FOMG_17705"/>
<name>W9ZBM7_FUSOX</name>
<sequence length="46" mass="5121">MAKLLCAVKDTSISLCRLLGAPSGELHRFYRLTVFNYLNGLCFATI</sequence>
<dbReference type="AlphaFoldDB" id="W9ZBM7"/>
<dbReference type="Proteomes" id="UP000030703">
    <property type="component" value="Unassembled WGS sequence"/>
</dbReference>
<gene>
    <name evidence="1" type="ORF">FOMG_17705</name>
</gene>
<reference evidence="1" key="2">
    <citation type="submission" date="2012-05" db="EMBL/GenBank/DDBJ databases">
        <title>Annotation of the Genome Sequence of Fusarium oxysporum f. sp. melonis 26406.</title>
        <authorList>
            <consortium name="The Broad Institute Genomics Platform"/>
            <person name="Ma L.-J."/>
            <person name="Corby-Kistler H."/>
            <person name="Broz K."/>
            <person name="Gale L.R."/>
            <person name="Jonkers W."/>
            <person name="O'Donnell K."/>
            <person name="Ploetz R."/>
            <person name="Steinberg C."/>
            <person name="Schwartz D.C."/>
            <person name="VanEtten H."/>
            <person name="Zhou S."/>
            <person name="Young S.K."/>
            <person name="Zeng Q."/>
            <person name="Gargeya S."/>
            <person name="Fitzgerald M."/>
            <person name="Abouelleil A."/>
            <person name="Alvarado L."/>
            <person name="Chapman S.B."/>
            <person name="Gainer-Dewar J."/>
            <person name="Goldberg J."/>
            <person name="Griggs A."/>
            <person name="Gujja S."/>
            <person name="Hansen M."/>
            <person name="Howarth C."/>
            <person name="Imamovic A."/>
            <person name="Ireland A."/>
            <person name="Larimer J."/>
            <person name="McCowan C."/>
            <person name="Murphy C."/>
            <person name="Pearson M."/>
            <person name="Poon T.W."/>
            <person name="Priest M."/>
            <person name="Roberts A."/>
            <person name="Saif S."/>
            <person name="Shea T."/>
            <person name="Sykes S."/>
            <person name="Wortman J."/>
            <person name="Nusbaum C."/>
            <person name="Birren B."/>
        </authorList>
    </citation>
    <scope>NUCLEOTIDE SEQUENCE</scope>
    <source>
        <strain evidence="1">26406</strain>
    </source>
</reference>
<organism evidence="1">
    <name type="scientific">Fusarium oxysporum f. sp. melonis 26406</name>
    <dbReference type="NCBI Taxonomy" id="1089452"/>
    <lineage>
        <taxon>Eukaryota</taxon>
        <taxon>Fungi</taxon>
        <taxon>Dikarya</taxon>
        <taxon>Ascomycota</taxon>
        <taxon>Pezizomycotina</taxon>
        <taxon>Sordariomycetes</taxon>
        <taxon>Hypocreomycetidae</taxon>
        <taxon>Hypocreales</taxon>
        <taxon>Nectriaceae</taxon>
        <taxon>Fusarium</taxon>
        <taxon>Fusarium oxysporum species complex</taxon>
    </lineage>
</organism>
<protein>
    <submittedName>
        <fullName evidence="1">Uncharacterized protein</fullName>
    </submittedName>
</protein>
<accession>W9ZBM7</accession>
<reference evidence="1" key="1">
    <citation type="submission" date="2012-04" db="EMBL/GenBank/DDBJ databases">
        <title>The Genome Sequence of Fusarium oxysporum melonis.</title>
        <authorList>
            <consortium name="The Broad Institute Genome Sequencing Platform"/>
            <person name="Ma L.-J."/>
            <person name="Gale L.R."/>
            <person name="Schwartz D.C."/>
            <person name="Zhou S."/>
            <person name="Corby-Kistler H."/>
            <person name="Young S.K."/>
            <person name="Zeng Q."/>
            <person name="Gargeya S."/>
            <person name="Fitzgerald M."/>
            <person name="Haas B."/>
            <person name="Abouelleil A."/>
            <person name="Alvarado L."/>
            <person name="Arachchi H.M."/>
            <person name="Berlin A."/>
            <person name="Brown A."/>
            <person name="Chapman S.B."/>
            <person name="Chen Z."/>
            <person name="Dunbar C."/>
            <person name="Freedman E."/>
            <person name="Gearin G."/>
            <person name="Goldberg J."/>
            <person name="Griggs A."/>
            <person name="Gujja S."/>
            <person name="Heiman D."/>
            <person name="Howarth C."/>
            <person name="Larson L."/>
            <person name="Lui A."/>
            <person name="MacDonald P.J.P."/>
            <person name="Montmayeur A."/>
            <person name="Murphy C."/>
            <person name="Neiman D."/>
            <person name="Pearson M."/>
            <person name="Priest M."/>
            <person name="Roberts A."/>
            <person name="Saif S."/>
            <person name="Shea T."/>
            <person name="Shenoy N."/>
            <person name="Sisk P."/>
            <person name="Stolte C."/>
            <person name="Sykes S."/>
            <person name="Wortman J."/>
            <person name="Nusbaum C."/>
            <person name="Birren B."/>
        </authorList>
    </citation>
    <scope>NUCLEOTIDE SEQUENCE</scope>
    <source>
        <strain evidence="1">26406</strain>
    </source>
</reference>